<dbReference type="PANTHER" id="PTHR35271">
    <property type="entry name" value="ABC TRANSPORTER, SUBSTRATE-BINDING LIPOPROTEIN-RELATED"/>
    <property type="match status" value="1"/>
</dbReference>
<evidence type="ECO:0000256" key="1">
    <source>
        <dbReference type="SAM" id="SignalP"/>
    </source>
</evidence>
<feature type="signal peptide" evidence="1">
    <location>
        <begin position="1"/>
        <end position="25"/>
    </location>
</feature>
<organism evidence="2 3">
    <name type="scientific">Desulfonema magnum</name>
    <dbReference type="NCBI Taxonomy" id="45655"/>
    <lineage>
        <taxon>Bacteria</taxon>
        <taxon>Pseudomonadati</taxon>
        <taxon>Thermodesulfobacteriota</taxon>
        <taxon>Desulfobacteria</taxon>
        <taxon>Desulfobacterales</taxon>
        <taxon>Desulfococcaceae</taxon>
        <taxon>Desulfonema</taxon>
    </lineage>
</organism>
<dbReference type="KEGG" id="dmm:dnm_056790"/>
<dbReference type="Pfam" id="PF04392">
    <property type="entry name" value="ABC_sub_bind"/>
    <property type="match status" value="1"/>
</dbReference>
<dbReference type="InterPro" id="IPR007487">
    <property type="entry name" value="ABC_transpt-TYRBP-like"/>
</dbReference>
<dbReference type="Proteomes" id="UP000663722">
    <property type="component" value="Chromosome"/>
</dbReference>
<dbReference type="EMBL" id="CP061800">
    <property type="protein sequence ID" value="QTA89623.1"/>
    <property type="molecule type" value="Genomic_DNA"/>
</dbReference>
<dbReference type="PANTHER" id="PTHR35271:SF1">
    <property type="entry name" value="ABC TRANSPORTER, SUBSTRATE-BINDING LIPOPROTEIN"/>
    <property type="match status" value="1"/>
</dbReference>
<evidence type="ECO:0000313" key="3">
    <source>
        <dbReference type="Proteomes" id="UP000663722"/>
    </source>
</evidence>
<proteinExistence type="predicted"/>
<sequence length="384" mass="43900">MRISITKQALVIIWICFAFFSSASASDRSTEPKLNNGARWRIGYYEGGEYINYQKNLITTLKGLMELGWIEPCEIPQQKGIQTRELWEWLETKAKSKYLRFVSDFHYSAKWDAAIRKKMTSEIIGRLNRKDIDLMFIMGTWAGQDIANNKHKTPAMLMSCSDPVAAGIIKSVDDSGYEHLHVRVDPFRHERQIRVFYDIIKFKKLGVAYKNTVDGRSYAAISTIKKLAKERGFELIPCHIKSGMEPKADEENVKACFRTLAKKADAIYVTLQSGINKNTVPELVKIVNSQRIPTFSQAGPDEVKKGFLMTITFVDFNRVGKFYAETAAKILNGAKPRQLPMYCNQIYKWHVNFETAEKIGLNISELNLESDCLNFPDFLSDESQ</sequence>
<feature type="chain" id="PRO_5037110303" evidence="1">
    <location>
        <begin position="26"/>
        <end position="384"/>
    </location>
</feature>
<name>A0A975GR37_9BACT</name>
<dbReference type="Gene3D" id="3.40.50.2300">
    <property type="match status" value="2"/>
</dbReference>
<keyword evidence="3" id="KW-1185">Reference proteome</keyword>
<keyword evidence="1" id="KW-0732">Signal</keyword>
<accession>A0A975GR37</accession>
<reference evidence="2" key="1">
    <citation type="journal article" date="2021" name="Microb. Physiol.">
        <title>Proteogenomic Insights into the Physiology of Marine, Sulfate-Reducing, Filamentous Desulfonema limicola and Desulfonema magnum.</title>
        <authorList>
            <person name="Schnaars V."/>
            <person name="Wohlbrand L."/>
            <person name="Scheve S."/>
            <person name="Hinrichs C."/>
            <person name="Reinhardt R."/>
            <person name="Rabus R."/>
        </authorList>
    </citation>
    <scope>NUCLEOTIDE SEQUENCE</scope>
    <source>
        <strain evidence="2">4be13</strain>
    </source>
</reference>
<dbReference type="RefSeq" id="WP_207678161.1">
    <property type="nucleotide sequence ID" value="NZ_CP061800.1"/>
</dbReference>
<evidence type="ECO:0000313" key="2">
    <source>
        <dbReference type="EMBL" id="QTA89623.1"/>
    </source>
</evidence>
<gene>
    <name evidence="2" type="ORF">dnm_056790</name>
</gene>
<protein>
    <submittedName>
        <fullName evidence="2">ABC transporter, substrate-binding protein</fullName>
    </submittedName>
</protein>
<dbReference type="AlphaFoldDB" id="A0A975GR37"/>